<accession>A0A5R9J7J1</accession>
<evidence type="ECO:0000256" key="8">
    <source>
        <dbReference type="ARBA" id="ARBA00022801"/>
    </source>
</evidence>
<evidence type="ECO:0000256" key="9">
    <source>
        <dbReference type="ARBA" id="ARBA00023004"/>
    </source>
</evidence>
<dbReference type="GO" id="GO:0006281">
    <property type="term" value="P:DNA repair"/>
    <property type="evidence" value="ECO:0007669"/>
    <property type="project" value="UniProtKB-KW"/>
</dbReference>
<dbReference type="EMBL" id="VCDI01000002">
    <property type="protein sequence ID" value="TLU73590.1"/>
    <property type="molecule type" value="Genomic_DNA"/>
</dbReference>
<evidence type="ECO:0000313" key="15">
    <source>
        <dbReference type="Proteomes" id="UP000305654"/>
    </source>
</evidence>
<keyword evidence="8" id="KW-0378">Hydrolase</keyword>
<dbReference type="Pfam" id="PF03167">
    <property type="entry name" value="UDG"/>
    <property type="match status" value="1"/>
</dbReference>
<comment type="similarity">
    <text evidence="2">Belongs to the uracil-DNA glycosylase (UDG) superfamily. Type 4 (UDGa) family.</text>
</comment>
<dbReference type="SMART" id="SM00986">
    <property type="entry name" value="UDG"/>
    <property type="match status" value="1"/>
</dbReference>
<protein>
    <recommendedName>
        <fullName evidence="4">Type-4 uracil-DNA glycosylase</fullName>
        <ecNumber evidence="3">3.2.2.27</ecNumber>
    </recommendedName>
</protein>
<evidence type="ECO:0000256" key="11">
    <source>
        <dbReference type="ARBA" id="ARBA00023204"/>
    </source>
</evidence>
<dbReference type="PANTHER" id="PTHR33693">
    <property type="entry name" value="TYPE-5 URACIL-DNA GLYCOSYLASE"/>
    <property type="match status" value="1"/>
</dbReference>
<keyword evidence="11" id="KW-0234">DNA repair</keyword>
<dbReference type="GO" id="GO:0046872">
    <property type="term" value="F:metal ion binding"/>
    <property type="evidence" value="ECO:0007669"/>
    <property type="project" value="UniProtKB-KW"/>
</dbReference>
<proteinExistence type="inferred from homology"/>
<dbReference type="InterPro" id="IPR036895">
    <property type="entry name" value="Uracil-DNA_glycosylase-like_sf"/>
</dbReference>
<evidence type="ECO:0000256" key="2">
    <source>
        <dbReference type="ARBA" id="ARBA00006521"/>
    </source>
</evidence>
<gene>
    <name evidence="14" type="ORF">FE263_06595</name>
</gene>
<evidence type="ECO:0000313" key="14">
    <source>
        <dbReference type="EMBL" id="TLU73590.1"/>
    </source>
</evidence>
<feature type="compositionally biased region" description="Polar residues" evidence="12">
    <location>
        <begin position="48"/>
        <end position="61"/>
    </location>
</feature>
<dbReference type="AlphaFoldDB" id="A0A5R9J7J1"/>
<dbReference type="NCBIfam" id="TIGR00758">
    <property type="entry name" value="UDG_fam4"/>
    <property type="match status" value="1"/>
</dbReference>
<organism evidence="14 15">
    <name type="scientific">Lichenicoccus roseus</name>
    <dbReference type="NCBI Taxonomy" id="2683649"/>
    <lineage>
        <taxon>Bacteria</taxon>
        <taxon>Pseudomonadati</taxon>
        <taxon>Pseudomonadota</taxon>
        <taxon>Alphaproteobacteria</taxon>
        <taxon>Acetobacterales</taxon>
        <taxon>Acetobacteraceae</taxon>
        <taxon>Lichenicoccus</taxon>
    </lineage>
</organism>
<keyword evidence="15" id="KW-1185">Reference proteome</keyword>
<feature type="region of interest" description="Disordered" evidence="12">
    <location>
        <begin position="36"/>
        <end position="61"/>
    </location>
</feature>
<evidence type="ECO:0000256" key="12">
    <source>
        <dbReference type="SAM" id="MobiDB-lite"/>
    </source>
</evidence>
<evidence type="ECO:0000256" key="4">
    <source>
        <dbReference type="ARBA" id="ARBA00019403"/>
    </source>
</evidence>
<comment type="catalytic activity">
    <reaction evidence="1">
        <text>Hydrolyzes single-stranded DNA or mismatched double-stranded DNA and polynucleotides, releasing free uracil.</text>
        <dbReference type="EC" id="3.2.2.27"/>
    </reaction>
</comment>
<dbReference type="CDD" id="cd10030">
    <property type="entry name" value="UDG-F4_TTUDGA_SPO1dp_like"/>
    <property type="match status" value="1"/>
</dbReference>
<dbReference type="SMART" id="SM00987">
    <property type="entry name" value="UreE_C"/>
    <property type="match status" value="1"/>
</dbReference>
<evidence type="ECO:0000256" key="7">
    <source>
        <dbReference type="ARBA" id="ARBA00022763"/>
    </source>
</evidence>
<dbReference type="PANTHER" id="PTHR33693:SF1">
    <property type="entry name" value="TYPE-4 URACIL-DNA GLYCOSYLASE"/>
    <property type="match status" value="1"/>
</dbReference>
<evidence type="ECO:0000256" key="6">
    <source>
        <dbReference type="ARBA" id="ARBA00022723"/>
    </source>
</evidence>
<dbReference type="GO" id="GO:0004844">
    <property type="term" value="F:uracil DNA N-glycosylase activity"/>
    <property type="evidence" value="ECO:0007669"/>
    <property type="project" value="UniProtKB-EC"/>
</dbReference>
<dbReference type="Proteomes" id="UP000305654">
    <property type="component" value="Unassembled WGS sequence"/>
</dbReference>
<evidence type="ECO:0000256" key="10">
    <source>
        <dbReference type="ARBA" id="ARBA00023014"/>
    </source>
</evidence>
<dbReference type="GO" id="GO:0051539">
    <property type="term" value="F:4 iron, 4 sulfur cluster binding"/>
    <property type="evidence" value="ECO:0007669"/>
    <property type="project" value="UniProtKB-KW"/>
</dbReference>
<feature type="domain" description="Uracil-DNA glycosylase-like" evidence="13">
    <location>
        <begin position="99"/>
        <end position="251"/>
    </location>
</feature>
<dbReference type="InterPro" id="IPR051536">
    <property type="entry name" value="UDG_Type-4/5"/>
</dbReference>
<sequence length="263" mass="28136">MLALLRLQIEWGADEALADDAIDRLAARPAIDVPARAPLSRPPLASTAPATQARGQLSRGQVAQAQAAADAADSVPALLAAIRDFTGCPLRDTAGHTLLPEGDPGSGLLLVGEIPDAEEDRAGHAFAGAPGALLDRMLGSIGLARENMLRTPLIPWRPPGDRKVSALELATCLPFLFRLVALARPQRLVLLGVRPTRVFAGEEQALARLRGRWREVAVAGLDTPVPVLPMRHPSHLLANPLARREAWQDLLLLRTTLDADRSQ</sequence>
<dbReference type="OrthoDB" id="5290748at2"/>
<keyword evidence="9" id="KW-0408">Iron</keyword>
<evidence type="ECO:0000256" key="5">
    <source>
        <dbReference type="ARBA" id="ARBA00022485"/>
    </source>
</evidence>
<feature type="compositionally biased region" description="Low complexity" evidence="12">
    <location>
        <begin position="36"/>
        <end position="46"/>
    </location>
</feature>
<keyword evidence="10" id="KW-0411">Iron-sulfur</keyword>
<keyword evidence="6" id="KW-0479">Metal-binding</keyword>
<keyword evidence="7" id="KW-0227">DNA damage</keyword>
<evidence type="ECO:0000256" key="1">
    <source>
        <dbReference type="ARBA" id="ARBA00001400"/>
    </source>
</evidence>
<evidence type="ECO:0000259" key="13">
    <source>
        <dbReference type="SMART" id="SM00986"/>
    </source>
</evidence>
<evidence type="ECO:0000256" key="3">
    <source>
        <dbReference type="ARBA" id="ARBA00012030"/>
    </source>
</evidence>
<dbReference type="Gene3D" id="3.40.470.10">
    <property type="entry name" value="Uracil-DNA glycosylase-like domain"/>
    <property type="match status" value="1"/>
</dbReference>
<dbReference type="InterPro" id="IPR005273">
    <property type="entry name" value="Ura-DNA_glyco_family4"/>
</dbReference>
<dbReference type="InterPro" id="IPR005122">
    <property type="entry name" value="Uracil-DNA_glycosylase-like"/>
</dbReference>
<dbReference type="EC" id="3.2.2.27" evidence="3"/>
<dbReference type="SUPFAM" id="SSF52141">
    <property type="entry name" value="Uracil-DNA glycosylase-like"/>
    <property type="match status" value="1"/>
</dbReference>
<reference evidence="14 15" key="1">
    <citation type="submission" date="2019-05" db="EMBL/GenBank/DDBJ databases">
        <authorList>
            <person name="Pankratov T."/>
            <person name="Grouzdev D."/>
        </authorList>
    </citation>
    <scope>NUCLEOTIDE SEQUENCE [LARGE SCALE GENOMIC DNA]</scope>
    <source>
        <strain evidence="14 15">KEBCLARHB70R</strain>
    </source>
</reference>
<comment type="caution">
    <text evidence="14">The sequence shown here is derived from an EMBL/GenBank/DDBJ whole genome shotgun (WGS) entry which is preliminary data.</text>
</comment>
<keyword evidence="5" id="KW-0004">4Fe-4S</keyword>
<name>A0A5R9J7J1_9PROT</name>